<evidence type="ECO:0000256" key="1">
    <source>
        <dbReference type="SAM" id="MobiDB-lite"/>
    </source>
</evidence>
<dbReference type="GO" id="GO:0006817">
    <property type="term" value="P:phosphate ion transport"/>
    <property type="evidence" value="ECO:0007669"/>
    <property type="project" value="TreeGrafter"/>
</dbReference>
<evidence type="ECO:0000313" key="3">
    <source>
        <dbReference type="EMBL" id="RPD61409.1"/>
    </source>
</evidence>
<dbReference type="STRING" id="1328759.A0A5C2SE42"/>
<dbReference type="OrthoDB" id="9970435at2759"/>
<gene>
    <name evidence="3" type="ORF">L227DRAFT_67941</name>
</gene>
<feature type="region of interest" description="Disordered" evidence="1">
    <location>
        <begin position="278"/>
        <end position="330"/>
    </location>
</feature>
<feature type="compositionally biased region" description="Basic and acidic residues" evidence="1">
    <location>
        <begin position="113"/>
        <end position="123"/>
    </location>
</feature>
<protein>
    <recommendedName>
        <fullName evidence="2">SPX domain-containing protein</fullName>
    </recommendedName>
</protein>
<dbReference type="PANTHER" id="PTHR10783">
    <property type="entry name" value="XENOTROPIC AND POLYTROPIC RETROVIRUS RECEPTOR 1-RELATED"/>
    <property type="match status" value="1"/>
</dbReference>
<evidence type="ECO:0000313" key="4">
    <source>
        <dbReference type="Proteomes" id="UP000313359"/>
    </source>
</evidence>
<feature type="region of interest" description="Disordered" evidence="1">
    <location>
        <begin position="38"/>
        <end position="153"/>
    </location>
</feature>
<feature type="compositionally biased region" description="Low complexity" evidence="1">
    <location>
        <begin position="66"/>
        <end position="80"/>
    </location>
</feature>
<dbReference type="PROSITE" id="PS51382">
    <property type="entry name" value="SPX"/>
    <property type="match status" value="1"/>
</dbReference>
<dbReference type="InterPro" id="IPR004331">
    <property type="entry name" value="SPX_dom"/>
</dbReference>
<dbReference type="GO" id="GO:0005886">
    <property type="term" value="C:plasma membrane"/>
    <property type="evidence" value="ECO:0007669"/>
    <property type="project" value="TreeGrafter"/>
</dbReference>
<dbReference type="Proteomes" id="UP000313359">
    <property type="component" value="Unassembled WGS sequence"/>
</dbReference>
<dbReference type="Pfam" id="PF03105">
    <property type="entry name" value="SPX"/>
    <property type="match status" value="1"/>
</dbReference>
<reference evidence="3" key="1">
    <citation type="journal article" date="2018" name="Genome Biol. Evol.">
        <title>Genomics and development of Lentinus tigrinus, a white-rot wood-decaying mushroom with dimorphic fruiting bodies.</title>
        <authorList>
            <person name="Wu B."/>
            <person name="Xu Z."/>
            <person name="Knudson A."/>
            <person name="Carlson A."/>
            <person name="Chen N."/>
            <person name="Kovaka S."/>
            <person name="LaButti K."/>
            <person name="Lipzen A."/>
            <person name="Pennachio C."/>
            <person name="Riley R."/>
            <person name="Schakwitz W."/>
            <person name="Umezawa K."/>
            <person name="Ohm R.A."/>
            <person name="Grigoriev I.V."/>
            <person name="Nagy L.G."/>
            <person name="Gibbons J."/>
            <person name="Hibbett D."/>
        </authorList>
    </citation>
    <scope>NUCLEOTIDE SEQUENCE [LARGE SCALE GENOMIC DNA]</scope>
    <source>
        <strain evidence="3">ALCF2SS1-6</strain>
    </source>
</reference>
<dbReference type="EMBL" id="ML122262">
    <property type="protein sequence ID" value="RPD61409.1"/>
    <property type="molecule type" value="Genomic_DNA"/>
</dbReference>
<feature type="compositionally biased region" description="Basic and acidic residues" evidence="1">
    <location>
        <begin position="420"/>
        <end position="429"/>
    </location>
</feature>
<sequence length="464" mass="52225">MKFARYLEETQTPEWKKAYIDYRGLKKRITAIRRAHQAASFSNSDEGLILSPTSPLEQPPFEDFAAPRPSRDSSSSSPASVDPQPEDASAHIPEHEHGERHARVQTPDEQEEERAQGDDHTDSAARPTLAARSTTVETAAHPRMRRGRSNTVTTVLGRALQRANSTKGTASGSIAGPRFDVRRPIPLMELLPQLTPVERAFFEKLDDELDKVESFYCERERDMRHRANLLKEQLQELKDHRRAFYEAHPAAVAAYSWLPLPLPAPVVPHILTHRRKHNDETLSSHAHQLPPPTAKSVRSWKQTFSRRNSNETTRPHSVHGVDGTVELSTPKSRIKQIEGATGYEGSDVVNLELDNGKATGSQRWRDKSKSVQALFPFRSTTPPERKGSDTDTTAIEDIRGEPSGSGGSAPESPVKAPKAPKYDPEEYQHAKKQLKKAVLECYRGLEVLNNYRVRPRPFRLRLHE</sequence>
<dbReference type="GO" id="GO:0005794">
    <property type="term" value="C:Golgi apparatus"/>
    <property type="evidence" value="ECO:0007669"/>
    <property type="project" value="TreeGrafter"/>
</dbReference>
<dbReference type="PANTHER" id="PTHR10783:SF103">
    <property type="entry name" value="SOLUTE CARRIER FAMILY 53 MEMBER 1"/>
    <property type="match status" value="1"/>
</dbReference>
<feature type="compositionally biased region" description="Polar residues" evidence="1">
    <location>
        <begin position="299"/>
        <end position="312"/>
    </location>
</feature>
<dbReference type="GO" id="GO:0000822">
    <property type="term" value="F:inositol hexakisphosphate binding"/>
    <property type="evidence" value="ECO:0007669"/>
    <property type="project" value="TreeGrafter"/>
</dbReference>
<accession>A0A5C2SE42</accession>
<dbReference type="AlphaFoldDB" id="A0A5C2SE42"/>
<evidence type="ECO:0000259" key="2">
    <source>
        <dbReference type="PROSITE" id="PS51382"/>
    </source>
</evidence>
<feature type="domain" description="SPX" evidence="2">
    <location>
        <begin position="1"/>
        <end position="464"/>
    </location>
</feature>
<proteinExistence type="predicted"/>
<name>A0A5C2SE42_9APHY</name>
<dbReference type="GO" id="GO:0016036">
    <property type="term" value="P:cellular response to phosphate starvation"/>
    <property type="evidence" value="ECO:0007669"/>
    <property type="project" value="TreeGrafter"/>
</dbReference>
<feature type="compositionally biased region" description="Polar residues" evidence="1">
    <location>
        <begin position="39"/>
        <end position="56"/>
    </location>
</feature>
<feature type="region of interest" description="Disordered" evidence="1">
    <location>
        <begin position="376"/>
        <end position="430"/>
    </location>
</feature>
<keyword evidence="4" id="KW-1185">Reference proteome</keyword>
<feature type="compositionally biased region" description="Basic and acidic residues" evidence="1">
    <location>
        <begin position="88"/>
        <end position="102"/>
    </location>
</feature>
<organism evidence="3 4">
    <name type="scientific">Lentinus tigrinus ALCF2SS1-6</name>
    <dbReference type="NCBI Taxonomy" id="1328759"/>
    <lineage>
        <taxon>Eukaryota</taxon>
        <taxon>Fungi</taxon>
        <taxon>Dikarya</taxon>
        <taxon>Basidiomycota</taxon>
        <taxon>Agaricomycotina</taxon>
        <taxon>Agaricomycetes</taxon>
        <taxon>Polyporales</taxon>
        <taxon>Polyporaceae</taxon>
        <taxon>Lentinus</taxon>
    </lineage>
</organism>